<dbReference type="InterPro" id="IPR036008">
    <property type="entry name" value="Aconitase_4Fe-4S_dom"/>
</dbReference>
<dbReference type="InterPro" id="IPR006250">
    <property type="entry name" value="Aconitase_put"/>
</dbReference>
<accession>A0ABW1MKI2</accession>
<dbReference type="GO" id="GO:0003994">
    <property type="term" value="F:aconitate hydratase activity"/>
    <property type="evidence" value="ECO:0007669"/>
    <property type="project" value="UniProtKB-EC"/>
</dbReference>
<feature type="domain" description="Aconitase/3-isopropylmalate dehydratase large subunit alpha/beta/alpha" evidence="4">
    <location>
        <begin position="296"/>
        <end position="417"/>
    </location>
</feature>
<sequence length="683" mass="73134">MAASSQVRTDGNGSLAHRLIGDHLVEGVLEPGSEIGLRIDQTLTQDATGTLVMQELEAIGLDRVRTEVSVQYVDHNILQTDGRNAEDHAFLRSAARRFGIWYSKPGNGVSHPVHMQHFGIPGKSLAGSDSHTCAAGALGMLAIGTGGLEVALAMAGRPLRLTMPEIWGVRLTGTLPPWVSAKDVILEMLRRHGVKGAVNRVIEYHGPGLICLSAMDRHVIANMGAELGATATVFPSDEAVREFLRSEGREDDYRPLAAEPDARYDRTDEIDLSTLEPLIARPTSPGNVVPVREAAGQPVHQAVIGSSANPGLRDFAVAAAMAKGRQTAPGVSFDVNPTSRETLQDLTRSGAVLDLIAAGARIHQAGCLGCIGMGQAPAAGRNSLRTFPRNFPGRSGTEDDRIWLCSPETATASALTGVITDPRDWAADNATDHPADLPALRQGPVNTAMLEPPLPPREACEVQLERGPGISALPPLDPLPDTLHTPVLLKAGDDVSTDEISPAGAKALPFRSDIPRLADFTFTRIDPEYPRRAAAHRDSARGDAEDGGHVVVAGDNYGQGSSREHAALTPRYLGLRAVIAKSYARIHWQNLANFGVLALEFQDPADYDRIQQDDELRMEKLHAALAPEAADTAESTLVVVNVTRQEEYRVRHRLPAGRRRTVLAGGVIPALAAEESHQEEGGR</sequence>
<feature type="domain" description="Aconitase/3-isopropylmalate dehydratase large subunit alpha/beta/alpha" evidence="4">
    <location>
        <begin position="34"/>
        <end position="295"/>
    </location>
</feature>
<dbReference type="SUPFAM" id="SSF53732">
    <property type="entry name" value="Aconitase iron-sulfur domain"/>
    <property type="match status" value="1"/>
</dbReference>
<keyword evidence="3" id="KW-0411">Iron-sulfur</keyword>
<name>A0ABW1MKI2_9ACTN</name>
<evidence type="ECO:0000259" key="4">
    <source>
        <dbReference type="Pfam" id="PF00330"/>
    </source>
</evidence>
<evidence type="ECO:0000256" key="1">
    <source>
        <dbReference type="ARBA" id="ARBA00022723"/>
    </source>
</evidence>
<dbReference type="InterPro" id="IPR001030">
    <property type="entry name" value="Acoase/IPM_deHydtase_lsu_aba"/>
</dbReference>
<proteinExistence type="predicted"/>
<dbReference type="Pfam" id="PF00330">
    <property type="entry name" value="Aconitase"/>
    <property type="match status" value="2"/>
</dbReference>
<dbReference type="Gene3D" id="3.30.499.10">
    <property type="entry name" value="Aconitase, domain 3"/>
    <property type="match status" value="2"/>
</dbReference>
<organism evidence="6 7">
    <name type="scientific">Streptomyces ochraceiscleroticus</name>
    <dbReference type="NCBI Taxonomy" id="47761"/>
    <lineage>
        <taxon>Bacteria</taxon>
        <taxon>Bacillati</taxon>
        <taxon>Actinomycetota</taxon>
        <taxon>Actinomycetes</taxon>
        <taxon>Kitasatosporales</taxon>
        <taxon>Streptomycetaceae</taxon>
        <taxon>Streptomyces</taxon>
    </lineage>
</organism>
<keyword evidence="1" id="KW-0479">Metal-binding</keyword>
<dbReference type="Gene3D" id="3.20.19.10">
    <property type="entry name" value="Aconitase, domain 4"/>
    <property type="match status" value="1"/>
</dbReference>
<dbReference type="InterPro" id="IPR015928">
    <property type="entry name" value="Aconitase/3IPM_dehydase_swvl"/>
</dbReference>
<dbReference type="InterPro" id="IPR015931">
    <property type="entry name" value="Acnase/IPM_dHydase_lsu_aba_1/3"/>
</dbReference>
<dbReference type="SUPFAM" id="SSF52016">
    <property type="entry name" value="LeuD/IlvD-like"/>
    <property type="match status" value="1"/>
</dbReference>
<evidence type="ECO:0000256" key="3">
    <source>
        <dbReference type="ARBA" id="ARBA00023014"/>
    </source>
</evidence>
<dbReference type="EMBL" id="JBHSPX010000004">
    <property type="protein sequence ID" value="MFC6064260.1"/>
    <property type="molecule type" value="Genomic_DNA"/>
</dbReference>
<keyword evidence="2" id="KW-0408">Iron</keyword>
<evidence type="ECO:0000313" key="6">
    <source>
        <dbReference type="EMBL" id="MFC6064260.1"/>
    </source>
</evidence>
<gene>
    <name evidence="6" type="ORF">ACFP4F_17115</name>
</gene>
<dbReference type="Proteomes" id="UP001596139">
    <property type="component" value="Unassembled WGS sequence"/>
</dbReference>
<dbReference type="PRINTS" id="PR00415">
    <property type="entry name" value="ACONITASE"/>
</dbReference>
<comment type="caution">
    <text evidence="6">The sequence shown here is derived from an EMBL/GenBank/DDBJ whole genome shotgun (WGS) entry which is preliminary data.</text>
</comment>
<dbReference type="NCBIfam" id="TIGR01342">
    <property type="entry name" value="acon_putative"/>
    <property type="match status" value="1"/>
</dbReference>
<dbReference type="PANTHER" id="PTHR43160:SF3">
    <property type="entry name" value="ACONITATE HYDRATASE, MITOCHONDRIAL"/>
    <property type="match status" value="1"/>
</dbReference>
<keyword evidence="7" id="KW-1185">Reference proteome</keyword>
<evidence type="ECO:0000259" key="5">
    <source>
        <dbReference type="Pfam" id="PF00694"/>
    </source>
</evidence>
<protein>
    <submittedName>
        <fullName evidence="6">Aconitate hydratase</fullName>
        <ecNumber evidence="6">4.2.1.3</ecNumber>
    </submittedName>
</protein>
<evidence type="ECO:0000256" key="2">
    <source>
        <dbReference type="ARBA" id="ARBA00023004"/>
    </source>
</evidence>
<evidence type="ECO:0000313" key="7">
    <source>
        <dbReference type="Proteomes" id="UP001596139"/>
    </source>
</evidence>
<dbReference type="PANTHER" id="PTHR43160">
    <property type="entry name" value="ACONITATE HYDRATASE B"/>
    <property type="match status" value="1"/>
</dbReference>
<dbReference type="RefSeq" id="WP_031059006.1">
    <property type="nucleotide sequence ID" value="NZ_JBHSPX010000004.1"/>
</dbReference>
<keyword evidence="6" id="KW-0456">Lyase</keyword>
<reference evidence="7" key="1">
    <citation type="journal article" date="2019" name="Int. J. Syst. Evol. Microbiol.">
        <title>The Global Catalogue of Microorganisms (GCM) 10K type strain sequencing project: providing services to taxonomists for standard genome sequencing and annotation.</title>
        <authorList>
            <consortium name="The Broad Institute Genomics Platform"/>
            <consortium name="The Broad Institute Genome Sequencing Center for Infectious Disease"/>
            <person name="Wu L."/>
            <person name="Ma J."/>
        </authorList>
    </citation>
    <scope>NUCLEOTIDE SEQUENCE [LARGE SCALE GENOMIC DNA]</scope>
    <source>
        <strain evidence="7">CGMCC 1.15180</strain>
    </source>
</reference>
<dbReference type="InterPro" id="IPR000573">
    <property type="entry name" value="AconitaseA/IPMdHydase_ssu_swvl"/>
</dbReference>
<dbReference type="EC" id="4.2.1.3" evidence="6"/>
<feature type="domain" description="Aconitase A/isopropylmalate dehydratase small subunit swivel" evidence="5">
    <location>
        <begin position="548"/>
        <end position="603"/>
    </location>
</feature>
<dbReference type="Pfam" id="PF00694">
    <property type="entry name" value="Aconitase_C"/>
    <property type="match status" value="1"/>
</dbReference>
<dbReference type="NCBIfam" id="NF005558">
    <property type="entry name" value="PRK07229.1"/>
    <property type="match status" value="1"/>
</dbReference>
<dbReference type="InterPro" id="IPR050926">
    <property type="entry name" value="Aconitase/IPM_isomerase"/>
</dbReference>